<reference evidence="2" key="1">
    <citation type="submission" date="2021-01" db="EMBL/GenBank/DDBJ databases">
        <authorList>
            <person name="Corre E."/>
            <person name="Pelletier E."/>
            <person name="Niang G."/>
            <person name="Scheremetjew M."/>
            <person name="Finn R."/>
            <person name="Kale V."/>
            <person name="Holt S."/>
            <person name="Cochrane G."/>
            <person name="Meng A."/>
            <person name="Brown T."/>
            <person name="Cohen L."/>
        </authorList>
    </citation>
    <scope>NUCLEOTIDE SEQUENCE</scope>
    <source>
        <strain evidence="2">MM31A-1</strain>
    </source>
</reference>
<dbReference type="AlphaFoldDB" id="A0A7S3PX91"/>
<feature type="chain" id="PRO_5030716751" evidence="1">
    <location>
        <begin position="20"/>
        <end position="199"/>
    </location>
</feature>
<proteinExistence type="predicted"/>
<feature type="signal peptide" evidence="1">
    <location>
        <begin position="1"/>
        <end position="19"/>
    </location>
</feature>
<organism evidence="2">
    <name type="scientific">Chaetoceros debilis</name>
    <dbReference type="NCBI Taxonomy" id="122233"/>
    <lineage>
        <taxon>Eukaryota</taxon>
        <taxon>Sar</taxon>
        <taxon>Stramenopiles</taxon>
        <taxon>Ochrophyta</taxon>
        <taxon>Bacillariophyta</taxon>
        <taxon>Coscinodiscophyceae</taxon>
        <taxon>Chaetocerotophycidae</taxon>
        <taxon>Chaetocerotales</taxon>
        <taxon>Chaetocerotaceae</taxon>
        <taxon>Chaetoceros</taxon>
    </lineage>
</organism>
<accession>A0A7S3PX91</accession>
<sequence length="199" mass="21909">MNISISSVLMLVFCQSVASFTALGAATIKSAPKRSRKTCNKISICRLPITLSSSAFKMSLDESSKESEEVDPNNLMDMDIVLFSLKSDPESGMQLGAIQEDATLAPLSAWTTEYAFGETIEFLVHEDDRWLEKLEFDNVIIHSMLGEDVISYGSRQVGGGKGPGNPHGEESELLYYIENRALADGQVDIVLKPDLEILW</sequence>
<keyword evidence="1" id="KW-0732">Signal</keyword>
<gene>
    <name evidence="2" type="ORF">CDEB00056_LOCUS3389</name>
</gene>
<dbReference type="EMBL" id="HBIO01004884">
    <property type="protein sequence ID" value="CAE0458548.1"/>
    <property type="molecule type" value="Transcribed_RNA"/>
</dbReference>
<evidence type="ECO:0000313" key="2">
    <source>
        <dbReference type="EMBL" id="CAE0458548.1"/>
    </source>
</evidence>
<protein>
    <submittedName>
        <fullName evidence="2">Uncharacterized protein</fullName>
    </submittedName>
</protein>
<evidence type="ECO:0000256" key="1">
    <source>
        <dbReference type="SAM" id="SignalP"/>
    </source>
</evidence>
<name>A0A7S3PX91_9STRA</name>